<name>A0A371BAY2_9BRAD</name>
<evidence type="ECO:0000313" key="2">
    <source>
        <dbReference type="EMBL" id="RDV04748.1"/>
    </source>
</evidence>
<organism evidence="2 3">
    <name type="scientific">Undibacter mobilis</name>
    <dbReference type="NCBI Taxonomy" id="2292256"/>
    <lineage>
        <taxon>Bacteria</taxon>
        <taxon>Pseudomonadati</taxon>
        <taxon>Pseudomonadota</taxon>
        <taxon>Alphaproteobacteria</taxon>
        <taxon>Hyphomicrobiales</taxon>
        <taxon>Nitrobacteraceae</taxon>
        <taxon>Undibacter</taxon>
    </lineage>
</organism>
<protein>
    <recommendedName>
        <fullName evidence="4">PXPV repeat-containing protein</fullName>
    </recommendedName>
</protein>
<evidence type="ECO:0000256" key="1">
    <source>
        <dbReference type="SAM" id="SignalP"/>
    </source>
</evidence>
<accession>A0A371BAY2</accession>
<sequence length="104" mass="11017">MNVKVLALAAAVLSVAALPTTADARCRGCGVAAGVVGGLALGAIIAGSANAGPRYYEEPPAYYAPPRRAYYGGPAYVEGPVCHIERQRFWDGYGWRSRRIEVCD</sequence>
<dbReference type="Proteomes" id="UP000263993">
    <property type="component" value="Unassembled WGS sequence"/>
</dbReference>
<reference evidence="3" key="1">
    <citation type="submission" date="2018-08" db="EMBL/GenBank/DDBJ databases">
        <authorList>
            <person name="Kim S.-J."/>
            <person name="Jung G.-Y."/>
        </authorList>
    </citation>
    <scope>NUCLEOTIDE SEQUENCE [LARGE SCALE GENOMIC DNA]</scope>
    <source>
        <strain evidence="3">GY_H</strain>
    </source>
</reference>
<evidence type="ECO:0008006" key="4">
    <source>
        <dbReference type="Google" id="ProtNLM"/>
    </source>
</evidence>
<keyword evidence="3" id="KW-1185">Reference proteome</keyword>
<keyword evidence="1" id="KW-0732">Signal</keyword>
<feature type="chain" id="PRO_5016563279" description="PXPV repeat-containing protein" evidence="1">
    <location>
        <begin position="25"/>
        <end position="104"/>
    </location>
</feature>
<proteinExistence type="predicted"/>
<dbReference type="RefSeq" id="WP_115516773.1">
    <property type="nucleotide sequence ID" value="NZ_QRGO01000001.1"/>
</dbReference>
<evidence type="ECO:0000313" key="3">
    <source>
        <dbReference type="Proteomes" id="UP000263993"/>
    </source>
</evidence>
<dbReference type="EMBL" id="QRGO01000001">
    <property type="protein sequence ID" value="RDV04748.1"/>
    <property type="molecule type" value="Genomic_DNA"/>
</dbReference>
<gene>
    <name evidence="2" type="ORF">DXH78_09340</name>
</gene>
<feature type="signal peptide" evidence="1">
    <location>
        <begin position="1"/>
        <end position="24"/>
    </location>
</feature>
<comment type="caution">
    <text evidence="2">The sequence shown here is derived from an EMBL/GenBank/DDBJ whole genome shotgun (WGS) entry which is preliminary data.</text>
</comment>
<dbReference type="AlphaFoldDB" id="A0A371BAY2"/>